<evidence type="ECO:0000313" key="2">
    <source>
        <dbReference type="Proteomes" id="UP001060085"/>
    </source>
</evidence>
<proteinExistence type="predicted"/>
<keyword evidence="2" id="KW-1185">Reference proteome</keyword>
<protein>
    <submittedName>
        <fullName evidence="1">Uncharacterized protein</fullName>
    </submittedName>
</protein>
<dbReference type="EMBL" id="CM044707">
    <property type="protein sequence ID" value="KAI5652645.1"/>
    <property type="molecule type" value="Genomic_DNA"/>
</dbReference>
<comment type="caution">
    <text evidence="1">The sequence shown here is derived from an EMBL/GenBank/DDBJ whole genome shotgun (WGS) entry which is preliminary data.</text>
</comment>
<reference evidence="2" key="1">
    <citation type="journal article" date="2023" name="Nat. Plants">
        <title>Single-cell RNA sequencing provides a high-resolution roadmap for understanding the multicellular compartmentation of specialized metabolism.</title>
        <authorList>
            <person name="Sun S."/>
            <person name="Shen X."/>
            <person name="Li Y."/>
            <person name="Li Y."/>
            <person name="Wang S."/>
            <person name="Li R."/>
            <person name="Zhang H."/>
            <person name="Shen G."/>
            <person name="Guo B."/>
            <person name="Wei J."/>
            <person name="Xu J."/>
            <person name="St-Pierre B."/>
            <person name="Chen S."/>
            <person name="Sun C."/>
        </authorList>
    </citation>
    <scope>NUCLEOTIDE SEQUENCE [LARGE SCALE GENOMIC DNA]</scope>
</reference>
<dbReference type="Proteomes" id="UP001060085">
    <property type="component" value="Linkage Group LG07"/>
</dbReference>
<organism evidence="1 2">
    <name type="scientific">Catharanthus roseus</name>
    <name type="common">Madagascar periwinkle</name>
    <name type="synonym">Vinca rosea</name>
    <dbReference type="NCBI Taxonomy" id="4058"/>
    <lineage>
        <taxon>Eukaryota</taxon>
        <taxon>Viridiplantae</taxon>
        <taxon>Streptophyta</taxon>
        <taxon>Embryophyta</taxon>
        <taxon>Tracheophyta</taxon>
        <taxon>Spermatophyta</taxon>
        <taxon>Magnoliopsida</taxon>
        <taxon>eudicotyledons</taxon>
        <taxon>Gunneridae</taxon>
        <taxon>Pentapetalae</taxon>
        <taxon>asterids</taxon>
        <taxon>lamiids</taxon>
        <taxon>Gentianales</taxon>
        <taxon>Apocynaceae</taxon>
        <taxon>Rauvolfioideae</taxon>
        <taxon>Vinceae</taxon>
        <taxon>Catharanthinae</taxon>
        <taxon>Catharanthus</taxon>
    </lineage>
</organism>
<evidence type="ECO:0000313" key="1">
    <source>
        <dbReference type="EMBL" id="KAI5652645.1"/>
    </source>
</evidence>
<gene>
    <name evidence="1" type="ORF">M9H77_29832</name>
</gene>
<name>A0ACB9ZVK1_CATRO</name>
<accession>A0ACB9ZVK1</accession>
<sequence>MDDQSIQQKRGCFRLHGKDVQVTAKDVHRILGLSIGGTDFEERFSPIGEEVSLYRNRRTPRIVDWSHAVINQRVQKLRELRLFSGVDVDMVDALGPRKDAAELEALRSRLDSFVVDVIEVKCELKSLRENDGSIAPFMTFIKEKYREGGDIQMNCEQTKKTRSEILRTETWRDLPESRPKNMQPLVDDRLNGPIVAKLVTEMSVPCQLARDLDCLVVAEDVATNDKDEDTVSDRQIDEGNDMVGCNQICAERVVNNEEVAQCVQFDRPPRRSARNRPPLARIIKGGRSARMPRREAAKDFGKSVVNDTGSKEAWKFPSRVLFKEKRVLKMIDLRRFPDVKFEILQNLWDLKKDPGKSVVKMRLGLHKALQHGFKDKYKLEVRGFLIDTQIGAPNKEICKFFYNRFVSIHDCVVFVMKFLENASDLKLIKQVKVDSIYQHSYVFKLFMSDDNIARGIVLRDLDC</sequence>